<dbReference type="AlphaFoldDB" id="A0A2R3IZH8"/>
<name>A0A2R3IZH8_9PSED</name>
<sequence>MHGRVDGWKSATSLLWAGFPGLFCGSRRVACQIGKTNRTLALQQAPPREVD</sequence>
<keyword evidence="2" id="KW-1185">Reference proteome</keyword>
<accession>A0A2R3IZH8</accession>
<reference evidence="1 2" key="1">
    <citation type="submission" date="2018-02" db="EMBL/GenBank/DDBJ databases">
        <title>FDA/CDC Antimicrobial Resistant Isolate Bank Genome Sequencing.</title>
        <authorList>
            <person name="Benahmed F.H."/>
            <person name="Lutgring J.D."/>
            <person name="Yoo B."/>
            <person name="Machado M."/>
            <person name="Brown A."/>
            <person name="McAllister G."/>
            <person name="Perry A."/>
            <person name="Halpin A.L."/>
            <person name="Vavikolanu K."/>
            <person name="Ott S."/>
            <person name="Zhao X."/>
            <person name="Tallon L.J."/>
            <person name="Sadzewicz L."/>
            <person name="Aluvathingal J."/>
            <person name="Nadendla S."/>
            <person name="Voskania-kordi A."/>
            <person name="Simonyan V."/>
            <person name="Patel J."/>
            <person name="Shawar R.M."/>
        </authorList>
    </citation>
    <scope>NUCLEOTIDE SEQUENCE [LARGE SCALE GENOMIC DNA]</scope>
    <source>
        <strain evidence="1 2">AR_0356</strain>
    </source>
</reference>
<evidence type="ECO:0000313" key="1">
    <source>
        <dbReference type="EMBL" id="AVK07293.1"/>
    </source>
</evidence>
<organism evidence="1 2">
    <name type="scientific">Pseudomonas paraeruginosa</name>
    <dbReference type="NCBI Taxonomy" id="2994495"/>
    <lineage>
        <taxon>Bacteria</taxon>
        <taxon>Pseudomonadati</taxon>
        <taxon>Pseudomonadota</taxon>
        <taxon>Gammaproteobacteria</taxon>
        <taxon>Pseudomonadales</taxon>
        <taxon>Pseudomonadaceae</taxon>
        <taxon>Pseudomonas</taxon>
    </lineage>
</organism>
<dbReference type="EMBL" id="CP027169">
    <property type="protein sequence ID" value="AVK07293.1"/>
    <property type="molecule type" value="Genomic_DNA"/>
</dbReference>
<proteinExistence type="predicted"/>
<dbReference type="Proteomes" id="UP000238390">
    <property type="component" value="Chromosome"/>
</dbReference>
<gene>
    <name evidence="1" type="ORF">CSB93_6059</name>
</gene>
<evidence type="ECO:0000313" key="2">
    <source>
        <dbReference type="Proteomes" id="UP000238390"/>
    </source>
</evidence>
<protein>
    <submittedName>
        <fullName evidence="1">Uncharacterized protein</fullName>
    </submittedName>
</protein>